<organism evidence="8 9">
    <name type="scientific">Apostasia shenzhenica</name>
    <dbReference type="NCBI Taxonomy" id="1088818"/>
    <lineage>
        <taxon>Eukaryota</taxon>
        <taxon>Viridiplantae</taxon>
        <taxon>Streptophyta</taxon>
        <taxon>Embryophyta</taxon>
        <taxon>Tracheophyta</taxon>
        <taxon>Spermatophyta</taxon>
        <taxon>Magnoliopsida</taxon>
        <taxon>Liliopsida</taxon>
        <taxon>Asparagales</taxon>
        <taxon>Orchidaceae</taxon>
        <taxon>Apostasioideae</taxon>
        <taxon>Apostasia</taxon>
    </lineage>
</organism>
<proteinExistence type="inferred from homology"/>
<evidence type="ECO:0000256" key="5">
    <source>
        <dbReference type="RuleBase" id="RU000383"/>
    </source>
</evidence>
<sequence>MHLALYKPLHLPPDPSHSLSLSFSLSLSLLNLEKERRGKIGRAMADKENCVRITRAVAKRAAAAAACGGGEQPRAKRKRVALSELPLLSNAAVAVSCSDRAQSKPRLRSTKGRNVAETEEIDDPQLCPHYAADIYGYLRSMEAEEKRRPMAGYIEKIQTDVNPNMRGILVDWLVEVAEEYKLVPDTLYLTISYIDRYLSFNSISRQRLQLLGVSAMLIASYASSFHPLYQKYEEISPPNVEDFCYITDNTYTKKQVIEMEGDVLRFLKFEMGNPTIKTFLRRFTKAAEEDDEEYPRLLMEFMGCYLAELSLLEYQCVQFLPSIVAASAVFVARFAINQENPPWSKKLQQYTGYKVSELRECIYLVHDLQLKRRGSNLTAVREKYKQHRFKCASCIIPPAVIPESFLEDFGE</sequence>
<evidence type="ECO:0000256" key="3">
    <source>
        <dbReference type="ARBA" id="ARBA00023127"/>
    </source>
</evidence>
<dbReference type="FunFam" id="1.10.472.10:FF:000167">
    <property type="entry name" value="Mitotic cyclin 6"/>
    <property type="match status" value="1"/>
</dbReference>
<dbReference type="Pfam" id="PF02984">
    <property type="entry name" value="Cyclin_C"/>
    <property type="match status" value="1"/>
</dbReference>
<gene>
    <name evidence="8" type="primary">CYCA3-4</name>
    <name evidence="8" type="ORF">AXF42_Ash020820</name>
</gene>
<feature type="domain" description="Cyclin-like" evidence="6">
    <location>
        <begin position="171"/>
        <end position="265"/>
    </location>
</feature>
<keyword evidence="3 5" id="KW-0195">Cyclin</keyword>
<evidence type="ECO:0000313" key="9">
    <source>
        <dbReference type="Proteomes" id="UP000236161"/>
    </source>
</evidence>
<reference evidence="8 9" key="1">
    <citation type="journal article" date="2017" name="Nature">
        <title>The Apostasia genome and the evolution of orchids.</title>
        <authorList>
            <person name="Zhang G.Q."/>
            <person name="Liu K.W."/>
            <person name="Li Z."/>
            <person name="Lohaus R."/>
            <person name="Hsiao Y.Y."/>
            <person name="Niu S.C."/>
            <person name="Wang J.Y."/>
            <person name="Lin Y.C."/>
            <person name="Xu Q."/>
            <person name="Chen L.J."/>
            <person name="Yoshida K."/>
            <person name="Fujiwara S."/>
            <person name="Wang Z.W."/>
            <person name="Zhang Y.Q."/>
            <person name="Mitsuda N."/>
            <person name="Wang M."/>
            <person name="Liu G.H."/>
            <person name="Pecoraro L."/>
            <person name="Huang H.X."/>
            <person name="Xiao X.J."/>
            <person name="Lin M."/>
            <person name="Wu X.Y."/>
            <person name="Wu W.L."/>
            <person name="Chen Y.Y."/>
            <person name="Chang S.B."/>
            <person name="Sakamoto S."/>
            <person name="Ohme-Takagi M."/>
            <person name="Yagi M."/>
            <person name="Zeng S.J."/>
            <person name="Shen C.Y."/>
            <person name="Yeh C.M."/>
            <person name="Luo Y.B."/>
            <person name="Tsai W.C."/>
            <person name="Van de Peer Y."/>
            <person name="Liu Z.J."/>
        </authorList>
    </citation>
    <scope>NUCLEOTIDE SEQUENCE [LARGE SCALE GENOMIC DNA]</scope>
    <source>
        <strain evidence="9">cv. Shenzhen</strain>
        <tissue evidence="8">Stem</tissue>
    </source>
</reference>
<dbReference type="InterPro" id="IPR004367">
    <property type="entry name" value="Cyclin_C-dom"/>
</dbReference>
<dbReference type="PROSITE" id="PS00292">
    <property type="entry name" value="CYCLINS"/>
    <property type="match status" value="1"/>
</dbReference>
<accession>A0A2I0AZN9</accession>
<evidence type="ECO:0000259" key="6">
    <source>
        <dbReference type="SMART" id="SM00385"/>
    </source>
</evidence>
<dbReference type="SMART" id="SM00385">
    <property type="entry name" value="CYCLIN"/>
    <property type="match status" value="2"/>
</dbReference>
<keyword evidence="2" id="KW-0132">Cell division</keyword>
<protein>
    <submittedName>
        <fullName evidence="8">Cyclin-A3-4</fullName>
    </submittedName>
</protein>
<dbReference type="Proteomes" id="UP000236161">
    <property type="component" value="Unassembled WGS sequence"/>
</dbReference>
<dbReference type="STRING" id="1088818.A0A2I0AZN9"/>
<dbReference type="Gene3D" id="1.10.472.10">
    <property type="entry name" value="Cyclin-like"/>
    <property type="match status" value="2"/>
</dbReference>
<dbReference type="InterPro" id="IPR048258">
    <property type="entry name" value="Cyclins_cyclin-box"/>
</dbReference>
<dbReference type="InterPro" id="IPR006671">
    <property type="entry name" value="Cyclin_N"/>
</dbReference>
<dbReference type="EMBL" id="KZ451933">
    <property type="protein sequence ID" value="PKA61012.1"/>
    <property type="molecule type" value="Genomic_DNA"/>
</dbReference>
<name>A0A2I0AZN9_9ASPA</name>
<feature type="domain" description="Cyclin-like" evidence="6">
    <location>
        <begin position="278"/>
        <end position="367"/>
    </location>
</feature>
<evidence type="ECO:0000256" key="4">
    <source>
        <dbReference type="ARBA" id="ARBA00023306"/>
    </source>
</evidence>
<dbReference type="FunFam" id="1.10.472.10:FF:000013">
    <property type="entry name" value="Cyclin A1"/>
    <property type="match status" value="1"/>
</dbReference>
<evidence type="ECO:0000313" key="8">
    <source>
        <dbReference type="EMBL" id="PKA61012.1"/>
    </source>
</evidence>
<dbReference type="AlphaFoldDB" id="A0A2I0AZN9"/>
<evidence type="ECO:0000256" key="2">
    <source>
        <dbReference type="ARBA" id="ARBA00022618"/>
    </source>
</evidence>
<dbReference type="CDD" id="cd20506">
    <property type="entry name" value="CYCLIN_AtCycA-like_rpt2"/>
    <property type="match status" value="1"/>
</dbReference>
<dbReference type="SMART" id="SM01332">
    <property type="entry name" value="Cyclin_C"/>
    <property type="match status" value="1"/>
</dbReference>
<feature type="domain" description="Cyclin C-terminal" evidence="7">
    <location>
        <begin position="274"/>
        <end position="398"/>
    </location>
</feature>
<evidence type="ECO:0000259" key="7">
    <source>
        <dbReference type="SMART" id="SM01332"/>
    </source>
</evidence>
<dbReference type="Pfam" id="PF00134">
    <property type="entry name" value="Cyclin_N"/>
    <property type="match status" value="1"/>
</dbReference>
<evidence type="ECO:0000256" key="1">
    <source>
        <dbReference type="ARBA" id="ARBA00006955"/>
    </source>
</evidence>
<dbReference type="SUPFAM" id="SSF47954">
    <property type="entry name" value="Cyclin-like"/>
    <property type="match status" value="2"/>
</dbReference>
<keyword evidence="4" id="KW-0131">Cell cycle</keyword>
<dbReference type="PANTHER" id="PTHR10177">
    <property type="entry name" value="CYCLINS"/>
    <property type="match status" value="1"/>
</dbReference>
<comment type="similarity">
    <text evidence="1">Belongs to the cyclin family. Cyclin AB subfamily.</text>
</comment>
<dbReference type="GO" id="GO:0051301">
    <property type="term" value="P:cell division"/>
    <property type="evidence" value="ECO:0007669"/>
    <property type="project" value="UniProtKB-KW"/>
</dbReference>
<dbReference type="OrthoDB" id="5590282at2759"/>
<keyword evidence="9" id="KW-1185">Reference proteome</keyword>
<dbReference type="InterPro" id="IPR036915">
    <property type="entry name" value="Cyclin-like_sf"/>
</dbReference>
<dbReference type="InterPro" id="IPR039361">
    <property type="entry name" value="Cyclin"/>
</dbReference>
<dbReference type="InterPro" id="IPR013763">
    <property type="entry name" value="Cyclin-like_dom"/>
</dbReference>